<comment type="caution">
    <text evidence="1">The sequence shown here is derived from an EMBL/GenBank/DDBJ whole genome shotgun (WGS) entry which is preliminary data.</text>
</comment>
<evidence type="ECO:0000313" key="1">
    <source>
        <dbReference type="EMBL" id="MBY8336167.1"/>
    </source>
</evidence>
<gene>
    <name evidence="1" type="ORF">KYN89_03825</name>
</gene>
<dbReference type="EMBL" id="JAHWXP010000001">
    <property type="protein sequence ID" value="MBY8336167.1"/>
    <property type="molecule type" value="Genomic_DNA"/>
</dbReference>
<dbReference type="RefSeq" id="WP_222823866.1">
    <property type="nucleotide sequence ID" value="NZ_JAHWXP010000001.1"/>
</dbReference>
<evidence type="ECO:0000313" key="2">
    <source>
        <dbReference type="Proteomes" id="UP000759298"/>
    </source>
</evidence>
<reference evidence="1 2" key="1">
    <citation type="submission" date="2021-07" db="EMBL/GenBank/DDBJ databases">
        <title>Alteriqipengyuania abyssalis NZ-12B nov, sp.nov isolated from deep sea sponge in pacific ocean.</title>
        <authorList>
            <person name="Tareen S."/>
            <person name="Wink J."/>
        </authorList>
    </citation>
    <scope>NUCLEOTIDE SEQUENCE [LARGE SCALE GENOMIC DNA]</scope>
    <source>
        <strain evidence="1 2">NZ-12B</strain>
    </source>
</reference>
<evidence type="ECO:0008006" key="3">
    <source>
        <dbReference type="Google" id="ProtNLM"/>
    </source>
</evidence>
<accession>A0ABS7PAS8</accession>
<dbReference type="InterPro" id="IPR011990">
    <property type="entry name" value="TPR-like_helical_dom_sf"/>
</dbReference>
<sequence>MIVQSLIVGAMMVQGAPAAEPLAPTPIALIESQEDPAALLNLGVKLAEQGETEAARRAFEKVRSMRIDYTLETTDGRYVYPADLARDGLRMLDRGEFAQQRDKVATR</sequence>
<organism evidence="1 2">
    <name type="scientific">Alteriqipengyuania abyssalis</name>
    <dbReference type="NCBI Taxonomy" id="2860200"/>
    <lineage>
        <taxon>Bacteria</taxon>
        <taxon>Pseudomonadati</taxon>
        <taxon>Pseudomonadota</taxon>
        <taxon>Alphaproteobacteria</taxon>
        <taxon>Sphingomonadales</taxon>
        <taxon>Erythrobacteraceae</taxon>
        <taxon>Alteriqipengyuania</taxon>
    </lineage>
</organism>
<keyword evidence="2" id="KW-1185">Reference proteome</keyword>
<protein>
    <recommendedName>
        <fullName evidence="3">Tetratricopeptide repeat protein</fullName>
    </recommendedName>
</protein>
<proteinExistence type="predicted"/>
<dbReference type="Gene3D" id="1.25.40.10">
    <property type="entry name" value="Tetratricopeptide repeat domain"/>
    <property type="match status" value="1"/>
</dbReference>
<name>A0ABS7PAS8_9SPHN</name>
<dbReference type="Proteomes" id="UP000759298">
    <property type="component" value="Unassembled WGS sequence"/>
</dbReference>